<evidence type="ECO:0000313" key="10">
    <source>
        <dbReference type="EMBL" id="VEU38443.1"/>
    </source>
</evidence>
<feature type="region of interest" description="Disordered" evidence="8">
    <location>
        <begin position="232"/>
        <end position="315"/>
    </location>
</feature>
<evidence type="ECO:0000256" key="1">
    <source>
        <dbReference type="ARBA" id="ARBA00004229"/>
    </source>
</evidence>
<comment type="subcellular location">
    <subcellularLocation>
        <location evidence="2">Membrane</location>
    </subcellularLocation>
    <subcellularLocation>
        <location evidence="1">Plastid</location>
        <location evidence="1">Chloroplast</location>
    </subcellularLocation>
</comment>
<name>A0A448Z8Q7_9STRA</name>
<proteinExistence type="inferred from homology"/>
<evidence type="ECO:0000256" key="9">
    <source>
        <dbReference type="SAM" id="SignalP"/>
    </source>
</evidence>
<dbReference type="OrthoDB" id="44480at2759"/>
<dbReference type="EMBL" id="CAACVS010000169">
    <property type="protein sequence ID" value="VEU38443.1"/>
    <property type="molecule type" value="Genomic_DNA"/>
</dbReference>
<keyword evidence="5" id="KW-0934">Plastid</keyword>
<evidence type="ECO:0000256" key="5">
    <source>
        <dbReference type="ARBA" id="ARBA00022640"/>
    </source>
</evidence>
<feature type="compositionally biased region" description="Polar residues" evidence="8">
    <location>
        <begin position="297"/>
        <end position="309"/>
    </location>
</feature>
<feature type="compositionally biased region" description="Low complexity" evidence="8">
    <location>
        <begin position="47"/>
        <end position="64"/>
    </location>
</feature>
<feature type="chain" id="PRO_5019120774" description="Digalactosyldiacylglycerol synthase" evidence="9">
    <location>
        <begin position="23"/>
        <end position="978"/>
    </location>
</feature>
<feature type="compositionally biased region" description="Basic and acidic residues" evidence="8">
    <location>
        <begin position="88"/>
        <end position="105"/>
    </location>
</feature>
<evidence type="ECO:0000256" key="7">
    <source>
        <dbReference type="ARBA" id="ARBA00023136"/>
    </source>
</evidence>
<dbReference type="GO" id="GO:0016020">
    <property type="term" value="C:membrane"/>
    <property type="evidence" value="ECO:0007669"/>
    <property type="project" value="UniProtKB-SubCell"/>
</dbReference>
<dbReference type="SUPFAM" id="SSF53756">
    <property type="entry name" value="UDP-Glycosyltransferase/glycogen phosphorylase"/>
    <property type="match status" value="1"/>
</dbReference>
<feature type="compositionally biased region" description="Low complexity" evidence="8">
    <location>
        <begin position="235"/>
        <end position="255"/>
    </location>
</feature>
<feature type="compositionally biased region" description="Basic and acidic residues" evidence="8">
    <location>
        <begin position="922"/>
        <end position="933"/>
    </location>
</feature>
<keyword evidence="9" id="KW-0732">Signal</keyword>
<dbReference type="InterPro" id="IPR044525">
    <property type="entry name" value="DGDG1/2"/>
</dbReference>
<evidence type="ECO:0000313" key="11">
    <source>
        <dbReference type="Proteomes" id="UP000291116"/>
    </source>
</evidence>
<evidence type="ECO:0000256" key="6">
    <source>
        <dbReference type="ARBA" id="ARBA00022679"/>
    </source>
</evidence>
<dbReference type="GO" id="GO:0009507">
    <property type="term" value="C:chloroplast"/>
    <property type="evidence" value="ECO:0007669"/>
    <property type="project" value="UniProtKB-SubCell"/>
</dbReference>
<keyword evidence="6" id="KW-0808">Transferase</keyword>
<comment type="similarity">
    <text evidence="3">Belongs to the glycosyltransferase group 1 family. Glycosyltransferase 4 subfamily.</text>
</comment>
<accession>A0A448Z8Q7</accession>
<protein>
    <recommendedName>
        <fullName evidence="12">Digalactosyldiacylglycerol synthase</fullName>
    </recommendedName>
</protein>
<dbReference type="AlphaFoldDB" id="A0A448Z8Q7"/>
<dbReference type="Proteomes" id="UP000291116">
    <property type="component" value="Unassembled WGS sequence"/>
</dbReference>
<dbReference type="PANTHER" id="PTHR46132">
    <property type="entry name" value="DIGALACTOSYLDIACYLGLYCEROL SYNTHASE 2, CHLOROPLASTIC"/>
    <property type="match status" value="1"/>
</dbReference>
<dbReference type="Pfam" id="PF13692">
    <property type="entry name" value="Glyco_trans_1_4"/>
    <property type="match status" value="1"/>
</dbReference>
<keyword evidence="4" id="KW-0150">Chloroplast</keyword>
<dbReference type="PANTHER" id="PTHR46132:SF1">
    <property type="entry name" value="DIGALACTOSYLDIACYLGLYCEROL SYNTHASE 2, CHLOROPLASTIC"/>
    <property type="match status" value="1"/>
</dbReference>
<dbReference type="GO" id="GO:0046481">
    <property type="term" value="F:digalactosyldiacylglycerol synthase activity"/>
    <property type="evidence" value="ECO:0007669"/>
    <property type="project" value="InterPro"/>
</dbReference>
<reference evidence="10 11" key="1">
    <citation type="submission" date="2019-01" db="EMBL/GenBank/DDBJ databases">
        <authorList>
            <person name="Ferrante I. M."/>
        </authorList>
    </citation>
    <scope>NUCLEOTIDE SEQUENCE [LARGE SCALE GENOMIC DNA]</scope>
    <source>
        <strain evidence="10 11">B856</strain>
    </source>
</reference>
<evidence type="ECO:0000256" key="2">
    <source>
        <dbReference type="ARBA" id="ARBA00004370"/>
    </source>
</evidence>
<feature type="signal peptide" evidence="9">
    <location>
        <begin position="1"/>
        <end position="22"/>
    </location>
</feature>
<evidence type="ECO:0008006" key="12">
    <source>
        <dbReference type="Google" id="ProtNLM"/>
    </source>
</evidence>
<feature type="compositionally biased region" description="Polar residues" evidence="8">
    <location>
        <begin position="151"/>
        <end position="160"/>
    </location>
</feature>
<feature type="region of interest" description="Disordered" evidence="8">
    <location>
        <begin position="29"/>
        <end position="164"/>
    </location>
</feature>
<feature type="region of interest" description="Disordered" evidence="8">
    <location>
        <begin position="912"/>
        <end position="943"/>
    </location>
</feature>
<keyword evidence="7" id="KW-0472">Membrane</keyword>
<organism evidence="10 11">
    <name type="scientific">Pseudo-nitzschia multistriata</name>
    <dbReference type="NCBI Taxonomy" id="183589"/>
    <lineage>
        <taxon>Eukaryota</taxon>
        <taxon>Sar</taxon>
        <taxon>Stramenopiles</taxon>
        <taxon>Ochrophyta</taxon>
        <taxon>Bacillariophyta</taxon>
        <taxon>Bacillariophyceae</taxon>
        <taxon>Bacillariophycidae</taxon>
        <taxon>Bacillariales</taxon>
        <taxon>Bacillariaceae</taxon>
        <taxon>Pseudo-nitzschia</taxon>
    </lineage>
</organism>
<evidence type="ECO:0000256" key="4">
    <source>
        <dbReference type="ARBA" id="ARBA00022528"/>
    </source>
</evidence>
<sequence>MKAARSTLLVFVVRWVLLTNNAFLVVSVGSSSEKEPPPPSPSEEPKNNASEATDTNTETETNASQSQSTLPIRNGRTKSLKLMNLAESIKKSRNKEYSDPEKADPDPGAGAGASTTKDQWERALQEIKNLAVPRTSSSSYENGEDGGGDSKPSTGANGNNGLYRRWRSLLNEPTKLELDPKTGAKLTTPRFEGIASSWERTLQDWADDVQEYMDRIEAENRGYPMSQFGNAQKLAPEASDAQADAQADAPASEPNETPPETPATATLASEHGNDAVGATGGGLPPPKQAETPRTPPSDATNQKTKTSISLPVPMPRKDGEEVVAYTDIADKSKRILIVTTASLPWMTGTAVNPLLRAAYMTRGRAEEGGSVTLMLPWLERRMDQVQVYGENRIFETPQQQEAFIREWLRDSAKLPVPSEELKIQWYTAWQNKAENSVYSMGDITALIPEDEVDICILEEPEHLNWYRAPGDSWTDKFKHVVGIIHTNYFVYAQDQPAAFIRAPAMRLLCSWMCRAHCHRIVKLSGTLGQFAPEKELIENVHGIRGSFLEAGKEASKRIRADPSHDPVFGAEADPSVYFIGKMLWSKGIGSLMDLLQYAEENAGIKVRLDMYGGGPDKDAAESRASDQGVDMVFHGPIDHAELASTHKIFINPSTSEVLCTTVAEALGMGKFVVVPSHPSNDFFAEFPNCLVYTNKEEFVGNLYYALTHAPEPLTEEYSHALSWEAATQRLEAAGSIPLAEATLKAESLSKNDAGIEISLPPLIEDVEDRKIIASGLRRSRARYRMFRSRLSQEVSQSNVLPNRVKQSLVNELDKRLELDIDVMLESPKLRLELSPAELDKKLLELYNNVADGPSGDVLRVIGGGNDVALQNLYVKRKRRTTSKNLFLGPANGENPEEEKTASQWVNSVLKQNFPRSNAGNTPKEDDTRTDNQDKSGGMNMCLTNRPFRRSSIIPPSRTAFANRSCVGRSRALKFSLLI</sequence>
<keyword evidence="11" id="KW-1185">Reference proteome</keyword>
<evidence type="ECO:0000256" key="8">
    <source>
        <dbReference type="SAM" id="MobiDB-lite"/>
    </source>
</evidence>
<gene>
    <name evidence="10" type="ORF">PSNMU_V1.4_AUG-EV-PASAV3_0052630</name>
</gene>
<evidence type="ECO:0000256" key="3">
    <source>
        <dbReference type="ARBA" id="ARBA00009481"/>
    </source>
</evidence>
<dbReference type="Gene3D" id="3.40.50.2000">
    <property type="entry name" value="Glycogen Phosphorylase B"/>
    <property type="match status" value="1"/>
</dbReference>